<keyword evidence="2" id="KW-1185">Reference proteome</keyword>
<sequence>MNAAISFTGGTNSHDKDGVVGTVAVSAGELKLRASTTTPAVIGAPTSLADLSLALSVEKPGEFLIDYDIPSRDVRLQFMNSVNVLDKPLHLTYTHARRANLTALDGSLVLNPANKVWGRYGFGSGDCQVKYSYVQGGVRTFEPCYDVAKDSWDISVSQRIFYGDVIRAFYRTSSKVLGLELLWQGMNRDGRFKLTASMNLAEGLKVPKLSAQSTWNFEI</sequence>
<dbReference type="GO" id="GO:0022843">
    <property type="term" value="F:voltage-gated monoatomic cation channel activity"/>
    <property type="evidence" value="ECO:0007669"/>
    <property type="project" value="InterPro"/>
</dbReference>
<dbReference type="InterPro" id="IPR034626">
    <property type="entry name" value="OEP24"/>
</dbReference>
<dbReference type="GO" id="GO:0034765">
    <property type="term" value="P:regulation of monoatomic ion transmembrane transport"/>
    <property type="evidence" value="ECO:0007669"/>
    <property type="project" value="InterPro"/>
</dbReference>
<organism evidence="1 2">
    <name type="scientific">Ficus carica</name>
    <name type="common">Common fig</name>
    <dbReference type="NCBI Taxonomy" id="3494"/>
    <lineage>
        <taxon>Eukaryota</taxon>
        <taxon>Viridiplantae</taxon>
        <taxon>Streptophyta</taxon>
        <taxon>Embryophyta</taxon>
        <taxon>Tracheophyta</taxon>
        <taxon>Spermatophyta</taxon>
        <taxon>Magnoliopsida</taxon>
        <taxon>eudicotyledons</taxon>
        <taxon>Gunneridae</taxon>
        <taxon>Pentapetalae</taxon>
        <taxon>rosids</taxon>
        <taxon>fabids</taxon>
        <taxon>Rosales</taxon>
        <taxon>Moraceae</taxon>
        <taxon>Ficeae</taxon>
        <taxon>Ficus</taxon>
    </lineage>
</organism>
<accession>A0AA87ZXF7</accession>
<evidence type="ECO:0000313" key="2">
    <source>
        <dbReference type="Proteomes" id="UP001187192"/>
    </source>
</evidence>
<comment type="caution">
    <text evidence="1">The sequence shown here is derived from an EMBL/GenBank/DDBJ whole genome shotgun (WGS) entry which is preliminary data.</text>
</comment>
<protein>
    <submittedName>
        <fullName evidence="1">Uncharacterized protein</fullName>
    </submittedName>
</protein>
<name>A0AA87ZXF7_FICCA</name>
<dbReference type="PANTHER" id="PTHR35284:SF5">
    <property type="entry name" value="OUTER ENVELOPE PORE PROTEIN 24, CHLOROPLASTIC-LIKE"/>
    <property type="match status" value="1"/>
</dbReference>
<dbReference type="PANTHER" id="PTHR35284">
    <property type="entry name" value="OUTER ENVELOPE PORE PROTEIN 24A, CHLOROPLASTIC-RELATED"/>
    <property type="match status" value="1"/>
</dbReference>
<dbReference type="AlphaFoldDB" id="A0AA87ZXF7"/>
<reference evidence="1" key="1">
    <citation type="submission" date="2023-07" db="EMBL/GenBank/DDBJ databases">
        <title>draft genome sequence of fig (Ficus carica).</title>
        <authorList>
            <person name="Takahashi T."/>
            <person name="Nishimura K."/>
        </authorList>
    </citation>
    <scope>NUCLEOTIDE SEQUENCE</scope>
</reference>
<dbReference type="EMBL" id="BTGU01000013">
    <property type="protein sequence ID" value="GMN41764.1"/>
    <property type="molecule type" value="Genomic_DNA"/>
</dbReference>
<dbReference type="Proteomes" id="UP001187192">
    <property type="component" value="Unassembled WGS sequence"/>
</dbReference>
<gene>
    <name evidence="1" type="ORF">TIFTF001_010987</name>
</gene>
<proteinExistence type="predicted"/>
<evidence type="ECO:0000313" key="1">
    <source>
        <dbReference type="EMBL" id="GMN41764.1"/>
    </source>
</evidence>